<evidence type="ECO:0000256" key="5">
    <source>
        <dbReference type="RuleBase" id="RU362022"/>
    </source>
</evidence>
<evidence type="ECO:0000256" key="1">
    <source>
        <dbReference type="ARBA" id="ARBA00004141"/>
    </source>
</evidence>
<dbReference type="Gene3D" id="1.20.120.1630">
    <property type="match status" value="1"/>
</dbReference>
<keyword evidence="4 5" id="KW-0472">Membrane</keyword>
<keyword evidence="2 5" id="KW-0812">Transmembrane</keyword>
<comment type="catalytic activity">
    <reaction evidence="5">
        <text>[protein]-C-terminal S-[(2E,6E)-farnesyl]-L-cysteine + S-adenosyl-L-methionine = [protein]-C-terminal S-[(2E,6E)-farnesyl]-L-cysteine methyl ester + S-adenosyl-L-homocysteine</text>
        <dbReference type="Rhea" id="RHEA:21672"/>
        <dbReference type="Rhea" id="RHEA-COMP:12125"/>
        <dbReference type="Rhea" id="RHEA-COMP:12126"/>
        <dbReference type="ChEBI" id="CHEBI:57856"/>
        <dbReference type="ChEBI" id="CHEBI:59789"/>
        <dbReference type="ChEBI" id="CHEBI:90510"/>
        <dbReference type="ChEBI" id="CHEBI:90511"/>
        <dbReference type="EC" id="2.1.1.100"/>
    </reaction>
</comment>
<evidence type="ECO:0000256" key="2">
    <source>
        <dbReference type="ARBA" id="ARBA00022692"/>
    </source>
</evidence>
<proteinExistence type="inferred from homology"/>
<keyword evidence="8" id="KW-1185">Reference proteome</keyword>
<organism evidence="7 8">
    <name type="scientific">Phlebiopsis gigantea (strain 11061_1 CR5-6)</name>
    <name type="common">White-rot fungus</name>
    <name type="synonym">Peniophora gigantea</name>
    <dbReference type="NCBI Taxonomy" id="745531"/>
    <lineage>
        <taxon>Eukaryota</taxon>
        <taxon>Fungi</taxon>
        <taxon>Dikarya</taxon>
        <taxon>Basidiomycota</taxon>
        <taxon>Agaricomycotina</taxon>
        <taxon>Agaricomycetes</taxon>
        <taxon>Polyporales</taxon>
        <taxon>Phanerochaetaceae</taxon>
        <taxon>Phlebiopsis</taxon>
    </lineage>
</organism>
<comment type="similarity">
    <text evidence="5">Belongs to the class VI-like SAM-binding methyltransferase superfamily. Isoprenylcysteine carboxyl methyltransferase family.</text>
</comment>
<dbReference type="PANTHER" id="PTHR12714:SF9">
    <property type="entry name" value="PROTEIN-S-ISOPRENYLCYSTEINE O-METHYLTRANSFERASE"/>
    <property type="match status" value="1"/>
</dbReference>
<evidence type="ECO:0000256" key="4">
    <source>
        <dbReference type="ARBA" id="ARBA00023136"/>
    </source>
</evidence>
<dbReference type="EMBL" id="KN840441">
    <property type="protein sequence ID" value="KIP12186.1"/>
    <property type="molecule type" value="Genomic_DNA"/>
</dbReference>
<dbReference type="InterPro" id="IPR007269">
    <property type="entry name" value="ICMT_MeTrfase"/>
</dbReference>
<sequence>MMWLPTIAFSPLVKIPFLFSGTYLAVTAQSPPNPPPKPEESKKFDGHKDTMVPPVIMRNGVKIQNAIYWFNFLCEASVIIATQHPTPLSSSILSAISLHPSGAEHVSATPIWLTGCTLMHLGSFIRLSCYRALGKNFTWELSVKQGQTLVTSGPYAVVRHPSYVGALTIYTGVLLTIFGSGSWFSECIGWDTLASKLFTGVCASWALGIPMMLMGRVNQEDDVLRREFGEKWEAYAERVPYRLFPYIY</sequence>
<dbReference type="STRING" id="745531.A0A0C3S728"/>
<dbReference type="GO" id="GO:0004671">
    <property type="term" value="F:protein C-terminal S-isoprenylcysteine carboxyl O-methyltransferase activity"/>
    <property type="evidence" value="ECO:0007669"/>
    <property type="project" value="UniProtKB-EC"/>
</dbReference>
<feature type="chain" id="PRO_5002169664" description="Protein-S-isoprenylcysteine O-methyltransferase" evidence="6">
    <location>
        <begin position="29"/>
        <end position="248"/>
    </location>
</feature>
<protein>
    <recommendedName>
        <fullName evidence="5">Protein-S-isoprenylcysteine O-methyltransferase</fullName>
        <ecNumber evidence="5">2.1.1.100</ecNumber>
    </recommendedName>
</protein>
<dbReference type="Proteomes" id="UP000053257">
    <property type="component" value="Unassembled WGS sequence"/>
</dbReference>
<dbReference type="AlphaFoldDB" id="A0A0C3S728"/>
<dbReference type="Pfam" id="PF04140">
    <property type="entry name" value="ICMT"/>
    <property type="match status" value="1"/>
</dbReference>
<dbReference type="GO" id="GO:0032259">
    <property type="term" value="P:methylation"/>
    <property type="evidence" value="ECO:0007669"/>
    <property type="project" value="UniProtKB-KW"/>
</dbReference>
<keyword evidence="5" id="KW-0256">Endoplasmic reticulum</keyword>
<gene>
    <name evidence="7" type="ORF">PHLGIDRAFT_124347</name>
</gene>
<evidence type="ECO:0000313" key="8">
    <source>
        <dbReference type="Proteomes" id="UP000053257"/>
    </source>
</evidence>
<keyword evidence="3 5" id="KW-1133">Transmembrane helix</keyword>
<dbReference type="EC" id="2.1.1.100" evidence="5"/>
<reference evidence="7 8" key="1">
    <citation type="journal article" date="2014" name="PLoS Genet.">
        <title>Analysis of the Phlebiopsis gigantea genome, transcriptome and secretome provides insight into its pioneer colonization strategies of wood.</title>
        <authorList>
            <person name="Hori C."/>
            <person name="Ishida T."/>
            <person name="Igarashi K."/>
            <person name="Samejima M."/>
            <person name="Suzuki H."/>
            <person name="Master E."/>
            <person name="Ferreira P."/>
            <person name="Ruiz-Duenas F.J."/>
            <person name="Held B."/>
            <person name="Canessa P."/>
            <person name="Larrondo L.F."/>
            <person name="Schmoll M."/>
            <person name="Druzhinina I.S."/>
            <person name="Kubicek C.P."/>
            <person name="Gaskell J.A."/>
            <person name="Kersten P."/>
            <person name="St John F."/>
            <person name="Glasner J."/>
            <person name="Sabat G."/>
            <person name="Splinter BonDurant S."/>
            <person name="Syed K."/>
            <person name="Yadav J."/>
            <person name="Mgbeahuruike A.C."/>
            <person name="Kovalchuk A."/>
            <person name="Asiegbu F.O."/>
            <person name="Lackner G."/>
            <person name="Hoffmeister D."/>
            <person name="Rencoret J."/>
            <person name="Gutierrez A."/>
            <person name="Sun H."/>
            <person name="Lindquist E."/>
            <person name="Barry K."/>
            <person name="Riley R."/>
            <person name="Grigoriev I.V."/>
            <person name="Henrissat B."/>
            <person name="Kues U."/>
            <person name="Berka R.M."/>
            <person name="Martinez A.T."/>
            <person name="Covert S.F."/>
            <person name="Blanchette R.A."/>
            <person name="Cullen D."/>
        </authorList>
    </citation>
    <scope>NUCLEOTIDE SEQUENCE [LARGE SCALE GENOMIC DNA]</scope>
    <source>
        <strain evidence="7 8">11061_1 CR5-6</strain>
    </source>
</reference>
<feature type="transmembrane region" description="Helical" evidence="5">
    <location>
        <begin position="163"/>
        <end position="185"/>
    </location>
</feature>
<dbReference type="PANTHER" id="PTHR12714">
    <property type="entry name" value="PROTEIN-S ISOPRENYLCYSTEINE O-METHYLTRANSFERASE"/>
    <property type="match status" value="1"/>
</dbReference>
<keyword evidence="6" id="KW-0732">Signal</keyword>
<dbReference type="HOGENOM" id="CLU_065200_6_0_1"/>
<evidence type="ECO:0000256" key="3">
    <source>
        <dbReference type="ARBA" id="ARBA00022989"/>
    </source>
</evidence>
<feature type="signal peptide" evidence="6">
    <location>
        <begin position="1"/>
        <end position="28"/>
    </location>
</feature>
<dbReference type="OrthoDB" id="422086at2759"/>
<evidence type="ECO:0000256" key="6">
    <source>
        <dbReference type="SAM" id="SignalP"/>
    </source>
</evidence>
<name>A0A0C3S728_PHLG1</name>
<keyword evidence="5" id="KW-0949">S-adenosyl-L-methionine</keyword>
<keyword evidence="5" id="KW-0808">Transferase</keyword>
<comment type="subcellular location">
    <subcellularLocation>
        <location evidence="5">Endoplasmic reticulum membrane</location>
        <topology evidence="5">Multi-pass membrane protein</topology>
    </subcellularLocation>
    <subcellularLocation>
        <location evidence="1">Membrane</location>
        <topology evidence="1">Multi-pass membrane protein</topology>
    </subcellularLocation>
</comment>
<feature type="transmembrane region" description="Helical" evidence="5">
    <location>
        <begin position="197"/>
        <end position="217"/>
    </location>
</feature>
<comment type="caution">
    <text evidence="5">Lacks conserved residue(s) required for the propagation of feature annotation.</text>
</comment>
<evidence type="ECO:0000313" key="7">
    <source>
        <dbReference type="EMBL" id="KIP12186.1"/>
    </source>
</evidence>
<dbReference type="GO" id="GO:0005789">
    <property type="term" value="C:endoplasmic reticulum membrane"/>
    <property type="evidence" value="ECO:0007669"/>
    <property type="project" value="UniProtKB-SubCell"/>
</dbReference>
<keyword evidence="5" id="KW-0489">Methyltransferase</keyword>
<accession>A0A0C3S728</accession>